<keyword evidence="3 9" id="KW-0812">Transmembrane</keyword>
<dbReference type="PANTHER" id="PTHR31425:SF45">
    <property type="entry name" value="MULTIPLE C2 DOMAIN AND TRANSMEMBRANE REGION PROTEIN 12-RELATED"/>
    <property type="match status" value="1"/>
</dbReference>
<dbReference type="PANTHER" id="PTHR31425">
    <property type="entry name" value="PHOSPHORIBOSYLANTHRANILATE TRANSFERASE ISOFORM 1"/>
    <property type="match status" value="1"/>
</dbReference>
<dbReference type="SUPFAM" id="SSF46942">
    <property type="entry name" value="Elongation factor TFIIS domain 2"/>
    <property type="match status" value="1"/>
</dbReference>
<dbReference type="SMART" id="SM00239">
    <property type="entry name" value="C2"/>
    <property type="match status" value="3"/>
</dbReference>
<evidence type="ECO:0000256" key="8">
    <source>
        <dbReference type="SAM" id="MobiDB-lite"/>
    </source>
</evidence>
<evidence type="ECO:0000259" key="11">
    <source>
        <dbReference type="PROSITE" id="PS51321"/>
    </source>
</evidence>
<keyword evidence="13" id="KW-1185">Reference proteome</keyword>
<keyword evidence="7 9" id="KW-0472">Membrane</keyword>
<proteinExistence type="inferred from homology"/>
<comment type="subcellular location">
    <subcellularLocation>
        <location evidence="1">Membrane</location>
        <topology evidence="1">Multi-pass membrane protein</topology>
    </subcellularLocation>
</comment>
<evidence type="ECO:0000313" key="12">
    <source>
        <dbReference type="EMBL" id="KAH0886196.1"/>
    </source>
</evidence>
<dbReference type="InterPro" id="IPR013583">
    <property type="entry name" value="MCTP_C"/>
</dbReference>
<name>A0ABQ8A112_BRANA</name>
<evidence type="ECO:0000256" key="6">
    <source>
        <dbReference type="ARBA" id="ARBA00022989"/>
    </source>
</evidence>
<keyword evidence="5" id="KW-0106">Calcium</keyword>
<dbReference type="Pfam" id="PF07500">
    <property type="entry name" value="TFIIS_M"/>
    <property type="match status" value="1"/>
</dbReference>
<evidence type="ECO:0000256" key="9">
    <source>
        <dbReference type="SAM" id="Phobius"/>
    </source>
</evidence>
<evidence type="ECO:0000256" key="3">
    <source>
        <dbReference type="ARBA" id="ARBA00022692"/>
    </source>
</evidence>
<dbReference type="InterPro" id="IPR035892">
    <property type="entry name" value="C2_domain_sf"/>
</dbReference>
<protein>
    <submittedName>
        <fullName evidence="12">Uncharacterized protein</fullName>
    </submittedName>
</protein>
<evidence type="ECO:0000256" key="7">
    <source>
        <dbReference type="ARBA" id="ARBA00023136"/>
    </source>
</evidence>
<dbReference type="CDD" id="cd08379">
    <property type="entry name" value="C2D_MCTP_PRT_plant"/>
    <property type="match status" value="1"/>
</dbReference>
<dbReference type="EMBL" id="JAGKQM010000014">
    <property type="protein sequence ID" value="KAH0886196.1"/>
    <property type="molecule type" value="Genomic_DNA"/>
</dbReference>
<dbReference type="Pfam" id="PF07744">
    <property type="entry name" value="SPOC"/>
    <property type="match status" value="1"/>
</dbReference>
<evidence type="ECO:0000256" key="1">
    <source>
        <dbReference type="ARBA" id="ARBA00004141"/>
    </source>
</evidence>
<feature type="domain" description="C2" evidence="10">
    <location>
        <begin position="1004"/>
        <end position="1122"/>
    </location>
</feature>
<comment type="caution">
    <text evidence="12">The sequence shown here is derived from an EMBL/GenBank/DDBJ whole genome shotgun (WGS) entry which is preliminary data.</text>
</comment>
<dbReference type="InterPro" id="IPR003618">
    <property type="entry name" value="TFIIS_cen_dom"/>
</dbReference>
<feature type="domain" description="C2" evidence="10">
    <location>
        <begin position="1157"/>
        <end position="1289"/>
    </location>
</feature>
<feature type="region of interest" description="Disordered" evidence="8">
    <location>
        <begin position="697"/>
        <end position="716"/>
    </location>
</feature>
<feature type="compositionally biased region" description="Polar residues" evidence="8">
    <location>
        <begin position="706"/>
        <end position="716"/>
    </location>
</feature>
<feature type="region of interest" description="Disordered" evidence="8">
    <location>
        <begin position="127"/>
        <end position="151"/>
    </location>
</feature>
<accession>A0ABQ8A112</accession>
<keyword evidence="4" id="KW-0677">Repeat</keyword>
<feature type="transmembrane region" description="Helical" evidence="9">
    <location>
        <begin position="1433"/>
        <end position="1459"/>
    </location>
</feature>
<dbReference type="CDD" id="cd21538">
    <property type="entry name" value="SPOC_TFIIS"/>
    <property type="match status" value="1"/>
</dbReference>
<feature type="domain" description="C2" evidence="10">
    <location>
        <begin position="858"/>
        <end position="973"/>
    </location>
</feature>
<sequence>MSNNVLPQPLPVSTQMGPCVGVSTPEVRFLSEPNCNYQEAQISVRQDCNVMMQSSFVPNGAIVGSVDTTQLHGKRKTLSQAMSHPQPLAVQNKRMVPNRAWASELNKGPKPVQSAPKTQYLPASSFLTSSCNKPGKPTTTRKQVSQPLKPQNESCNIVRSKMRESLASALAMVKCQKEATKESERTLTNSVEGLVSEPESAASGVDVMVSNGSLIVQTVLPEILTIAKTSDTEDFTAQEPFPKANVSYTDSVFTKDYLLQGNDDLSWALESDIEFTENCQNEMIGAKANVSQEKLLLDPKVLAFKIEAELFRLFGGVNKKYKEKGRSLLFNLKDKSNPKLREKVMYGEIAAERLCSMSAEELASKELAEWRQAKAEEMAQMVVLQDTEVDIRSLVRKTHKGEFQVEVEPMDSGSVEISVGPSSLNWSRPKNIKKKKLGGVKNELNNSSGGSALINGVRVDDVMQAATGSLPPIVSLDEFMSSIDSESPSESSDIGKGPFVSDYNDAEANNDLGTSPVKAKSDDLVSSMPHSALKSVSIPAGERLWEGALQLSVSSVISVIGILKSGEKTTTEEWPMLLEIKGRVRLDAFEKFVRELPNSRSRAVMVMCFVCKEECSKTEQETISEVVDSYSKDERVGFAEPVSGVELYLCPTRGSRTTEILSNIVPRNQLDFLKSLDDDGLIGLVVWRRPQLKKPPLSFSHHKNHGSSLTTLNTSRYGNMPEVNNHDDGGDVPPGFGPMAVARDDDDDLPEFNYLSRGDVVMNRTSRSDSVRDLIHKYGKSEPLWNQGYNNNCDNGILPEWQPQPNPTNVNGGSMVRPRSQWWTHQAGGFCSEMAAKKDDFSVKKISPKLGGERGIRNPNGPTSSHDLVEQMEFLYVEVIKAINNSIVADTYNPIVEITLGNYKSSTKTLKLGPNMEWNQVFAFDKTKGDVLSVTLKDGRRENGTVIGKQNFKVAADIPFRVPPDARIAPQWYSMANMELMMSVWFGTQADEVYPRAWFSDASDVSASCVSNTRPKLYLAPRLCYVRVTIVSGHDLICNDVKRTPSVYVRATLGDVELYTELSLGSNPSWNQDLIFVASEPLDETVYITLFDKVNGQCIGLLEKKLSEMTAVKVPGSAPALFYDIEPPVKVEPAGDSRRFSSRIKMKLATDQAYHVFDECIQYSSDYRAFAKGLWPDLLGKLEIGILGATGLQPMKEWRDGRRSTDAYVVAKYGNKWARTRTVVGSFSPKWNEQYSWDVYDKCTTVTFGIFDNNQLAVVSSNNNLDGLIGKVRIPLTSLEWDRVYTCSCPILVLREDGLKKTGELQLAIRCLCVANPYVRATSPFRWMLPKAHYKSPMSMVQTEDLRWQAIRLNCLNLARAEPPLRKEVVLDMLRPTNKSFSMRITNANLERLRRAARMFNWCVWMKETVRSTTDFRPKIIACVASLVVVFGWWYWILCLAVWHVVPVYLAVISLLEIFRLSRREFNRLVLGVDARPPAPLVPVDLKLWGLDSPDLDELAEEFDTFPSSVVDVNVLRMRYDRLRREMGENVMLLLGDVASQCERLCALLSLLDSPLAWICFSLGCYAMVVLVYVFWDHVIFFQKFVFICFVVRWVNFQCFRNDLPSGISNFFRRLPTNEGPMF</sequence>
<dbReference type="PROSITE" id="PS50004">
    <property type="entry name" value="C2"/>
    <property type="match status" value="3"/>
</dbReference>
<dbReference type="SUPFAM" id="SSF49562">
    <property type="entry name" value="C2 domain (Calcium/lipid-binding domain, CaLB)"/>
    <property type="match status" value="3"/>
</dbReference>
<dbReference type="InterPro" id="IPR047259">
    <property type="entry name" value="QUIRKY-like"/>
</dbReference>
<dbReference type="InterPro" id="IPR036575">
    <property type="entry name" value="TFIIS_cen_dom_sf"/>
</dbReference>
<dbReference type="PROSITE" id="PS51321">
    <property type="entry name" value="TFIIS_CENTRAL"/>
    <property type="match status" value="1"/>
</dbReference>
<dbReference type="InterPro" id="IPR000008">
    <property type="entry name" value="C2_dom"/>
</dbReference>
<dbReference type="Gene3D" id="2.60.40.150">
    <property type="entry name" value="C2 domain"/>
    <property type="match status" value="3"/>
</dbReference>
<evidence type="ECO:0000256" key="2">
    <source>
        <dbReference type="ARBA" id="ARBA00007923"/>
    </source>
</evidence>
<gene>
    <name evidence="12" type="ORF">HID58_062292</name>
</gene>
<reference evidence="12 13" key="1">
    <citation type="submission" date="2021-05" db="EMBL/GenBank/DDBJ databases">
        <title>Genome Assembly of Synthetic Allotetraploid Brassica napus Reveals Homoeologous Exchanges between Subgenomes.</title>
        <authorList>
            <person name="Davis J.T."/>
        </authorList>
    </citation>
    <scope>NUCLEOTIDE SEQUENCE [LARGE SCALE GENOMIC DNA]</scope>
    <source>
        <strain evidence="13">cv. Da-Ae</strain>
        <tissue evidence="12">Seedling</tissue>
    </source>
</reference>
<dbReference type="Pfam" id="PF08372">
    <property type="entry name" value="PRT_C"/>
    <property type="match status" value="1"/>
</dbReference>
<evidence type="ECO:0000313" key="13">
    <source>
        <dbReference type="Proteomes" id="UP000824890"/>
    </source>
</evidence>
<dbReference type="Proteomes" id="UP000824890">
    <property type="component" value="Unassembled WGS sequence"/>
</dbReference>
<organism evidence="12 13">
    <name type="scientific">Brassica napus</name>
    <name type="common">Rape</name>
    <dbReference type="NCBI Taxonomy" id="3708"/>
    <lineage>
        <taxon>Eukaryota</taxon>
        <taxon>Viridiplantae</taxon>
        <taxon>Streptophyta</taxon>
        <taxon>Embryophyta</taxon>
        <taxon>Tracheophyta</taxon>
        <taxon>Spermatophyta</taxon>
        <taxon>Magnoliopsida</taxon>
        <taxon>eudicotyledons</taxon>
        <taxon>Gunneridae</taxon>
        <taxon>Pentapetalae</taxon>
        <taxon>rosids</taxon>
        <taxon>malvids</taxon>
        <taxon>Brassicales</taxon>
        <taxon>Brassicaceae</taxon>
        <taxon>Brassiceae</taxon>
        <taxon>Brassica</taxon>
    </lineage>
</organism>
<dbReference type="Pfam" id="PF00168">
    <property type="entry name" value="C2"/>
    <property type="match status" value="3"/>
</dbReference>
<dbReference type="SMART" id="SM00510">
    <property type="entry name" value="TFS2M"/>
    <property type="match status" value="1"/>
</dbReference>
<dbReference type="Gene3D" id="1.10.472.30">
    <property type="entry name" value="Transcription elongation factor S-II, central domain"/>
    <property type="match status" value="1"/>
</dbReference>
<dbReference type="InterPro" id="IPR012921">
    <property type="entry name" value="SPOC_C"/>
</dbReference>
<evidence type="ECO:0000259" key="10">
    <source>
        <dbReference type="PROSITE" id="PS50004"/>
    </source>
</evidence>
<feature type="transmembrane region" description="Helical" evidence="9">
    <location>
        <begin position="1556"/>
        <end position="1576"/>
    </location>
</feature>
<feature type="domain" description="TFIIS central" evidence="11">
    <location>
        <begin position="275"/>
        <end position="390"/>
    </location>
</feature>
<comment type="similarity">
    <text evidence="2">Belongs to the MCTP family.</text>
</comment>
<evidence type="ECO:0000256" key="4">
    <source>
        <dbReference type="ARBA" id="ARBA00022737"/>
    </source>
</evidence>
<dbReference type="InterPro" id="IPR047255">
    <property type="entry name" value="C2D_MCTP_PRT_plant"/>
</dbReference>
<evidence type="ECO:0000256" key="5">
    <source>
        <dbReference type="ARBA" id="ARBA00022837"/>
    </source>
</evidence>
<keyword evidence="6 9" id="KW-1133">Transmembrane helix</keyword>